<gene>
    <name evidence="4" type="ORF">R54876_GBNLAHCA_01107</name>
</gene>
<feature type="signal peptide" evidence="2">
    <location>
        <begin position="1"/>
        <end position="38"/>
    </location>
</feature>
<evidence type="ECO:0000313" key="5">
    <source>
        <dbReference type="Proteomes" id="UP001314241"/>
    </source>
</evidence>
<feature type="compositionally biased region" description="Low complexity" evidence="1">
    <location>
        <begin position="88"/>
        <end position="118"/>
    </location>
</feature>
<dbReference type="EMBL" id="CAWVOH010000002">
    <property type="protein sequence ID" value="CAK8054537.1"/>
    <property type="molecule type" value="Genomic_DNA"/>
</dbReference>
<protein>
    <submittedName>
        <fullName evidence="4">Glucan-binding domain (YG repeat)</fullName>
    </submittedName>
</protein>
<feature type="region of interest" description="Disordered" evidence="1">
    <location>
        <begin position="84"/>
        <end position="118"/>
    </location>
</feature>
<evidence type="ECO:0000313" key="4">
    <source>
        <dbReference type="EMBL" id="CAK8054537.1"/>
    </source>
</evidence>
<reference evidence="4 5" key="1">
    <citation type="submission" date="2024-01" db="EMBL/GenBank/DDBJ databases">
        <authorList>
            <person name="Botero Cardona J."/>
        </authorList>
    </citation>
    <scope>NUCLEOTIDE SEQUENCE [LARGE SCALE GENOMIC DNA]</scope>
    <source>
        <strain evidence="4 5">LMG 33000</strain>
    </source>
</reference>
<dbReference type="Proteomes" id="UP001314241">
    <property type="component" value="Unassembled WGS sequence"/>
</dbReference>
<sequence length="608" mass="63499">MQEKQGNWKFVKSGRTLVNMTAASVVVSVPFLSANLNAASADTVQTNAVSLFKTNAFTKPAGLKGITNNSFNYFMNLFGDDTTPVSNSTAPTPQPQSQSTSTADNGSTSTSMSTAASQSVSQSTASSATASENAFANQYDSFNNSLSKSTTVSTTASQSASTLASRSASMSVTNQNNASLSNSLSTAKSSAASQSASTSKNAPASNWASLSDSVSQLFSQSTADSQTKANQSSTAASQSASTLASRSNSMSVTNQNNASLSNSLSTAKSSAASQSASASKNAPASNWASLSDSVSRSQSTSTTGQNAASTSNSTSAANSLNSRFQDYLSQSNSTSLKASSAASQKASTSGWASNFISQQASTSASTSSSQANPLVPVADGNQFYTVNGDVYYRDTYGRNVTGDQVINGRNMRFFNTGKLDWTSVNIALPHTNMSQLAQGAPEGCEGTSFQMALSAKGKTMPYLSSIYNTIGYGWDVSPWQGFHGNPFGYNTGVTQTVFAGPLAAKLNNVYGVQTKDMTGATIGDVIAQLAQGNPVITYIPWDHQITGQNNYHVQLIYGYSNGNFLIADPYPIINGANYAMQVDQWHYLNQNIQPVGYYGPAGMNVAVQ</sequence>
<dbReference type="Gene3D" id="3.90.70.10">
    <property type="entry name" value="Cysteine proteinases"/>
    <property type="match status" value="1"/>
</dbReference>
<feature type="region of interest" description="Disordered" evidence="1">
    <location>
        <begin position="275"/>
        <end position="317"/>
    </location>
</feature>
<evidence type="ECO:0000256" key="2">
    <source>
        <dbReference type="SAM" id="SignalP"/>
    </source>
</evidence>
<accession>A0ABM9N5Q9</accession>
<feature type="compositionally biased region" description="Low complexity" evidence="1">
    <location>
        <begin position="225"/>
        <end position="261"/>
    </location>
</feature>
<organism evidence="4 5">
    <name type="scientific">Eupransor demetentiae</name>
    <dbReference type="NCBI Taxonomy" id="3109584"/>
    <lineage>
        <taxon>Bacteria</taxon>
        <taxon>Bacillati</taxon>
        <taxon>Bacillota</taxon>
        <taxon>Bacilli</taxon>
        <taxon>Lactobacillales</taxon>
        <taxon>Lactobacillaceae</taxon>
        <taxon>Eupransor</taxon>
    </lineage>
</organism>
<keyword evidence="2" id="KW-0732">Signal</keyword>
<dbReference type="RefSeq" id="WP_349642085.1">
    <property type="nucleotide sequence ID" value="NZ_CAWVOH010000002.1"/>
</dbReference>
<keyword evidence="5" id="KW-1185">Reference proteome</keyword>
<dbReference type="Pfam" id="PF13529">
    <property type="entry name" value="Peptidase_C39_2"/>
    <property type="match status" value="1"/>
</dbReference>
<evidence type="ECO:0000259" key="3">
    <source>
        <dbReference type="Pfam" id="PF13529"/>
    </source>
</evidence>
<dbReference type="InterPro" id="IPR039564">
    <property type="entry name" value="Peptidase_C39-like"/>
</dbReference>
<name>A0ABM9N5Q9_9LACO</name>
<feature type="domain" description="Peptidase C39-like" evidence="3">
    <location>
        <begin position="433"/>
        <end position="570"/>
    </location>
</feature>
<evidence type="ECO:0000256" key="1">
    <source>
        <dbReference type="SAM" id="MobiDB-lite"/>
    </source>
</evidence>
<comment type="caution">
    <text evidence="4">The sequence shown here is derived from an EMBL/GenBank/DDBJ whole genome shotgun (WGS) entry which is preliminary data.</text>
</comment>
<feature type="region of interest" description="Disordered" evidence="1">
    <location>
        <begin position="221"/>
        <end position="261"/>
    </location>
</feature>
<proteinExistence type="predicted"/>
<feature type="chain" id="PRO_5047320923" evidence="2">
    <location>
        <begin position="39"/>
        <end position="608"/>
    </location>
</feature>